<dbReference type="PANTHER" id="PTHR34478:SF2">
    <property type="entry name" value="MEMBRANE PROTEIN"/>
    <property type="match status" value="1"/>
</dbReference>
<dbReference type="Pfam" id="PF04011">
    <property type="entry name" value="LemA"/>
    <property type="match status" value="1"/>
</dbReference>
<evidence type="ECO:0000313" key="7">
    <source>
        <dbReference type="EMBL" id="EER73947.1"/>
    </source>
</evidence>
<comment type="subcellular location">
    <subcellularLocation>
        <location evidence="1">Membrane</location>
        <topology evidence="1">Single-pass membrane protein</topology>
    </subcellularLocation>
</comment>
<evidence type="ECO:0000313" key="8">
    <source>
        <dbReference type="Proteomes" id="UP000004528"/>
    </source>
</evidence>
<keyword evidence="3 6" id="KW-0812">Transmembrane</keyword>
<dbReference type="STRING" id="585506.HMPREF0877_1745"/>
<proteinExistence type="inferred from homology"/>
<comment type="caution">
    <text evidence="7">The sequence shown here is derived from an EMBL/GenBank/DDBJ whole genome shotgun (WGS) entry which is preliminary data.</text>
</comment>
<dbReference type="GO" id="GO:0016020">
    <property type="term" value="C:membrane"/>
    <property type="evidence" value="ECO:0007669"/>
    <property type="project" value="UniProtKB-SubCell"/>
</dbReference>
<dbReference type="InterPro" id="IPR007156">
    <property type="entry name" value="MamQ_LemA"/>
</dbReference>
<dbReference type="HOGENOM" id="CLU_056714_2_2_9"/>
<evidence type="ECO:0000256" key="3">
    <source>
        <dbReference type="ARBA" id="ARBA00022692"/>
    </source>
</evidence>
<keyword evidence="5 6" id="KW-0472">Membrane</keyword>
<protein>
    <submittedName>
        <fullName evidence="7">LemA family protein</fullName>
    </submittedName>
</protein>
<dbReference type="PANTHER" id="PTHR34478">
    <property type="entry name" value="PROTEIN LEMA"/>
    <property type="match status" value="1"/>
</dbReference>
<organism evidence="7 8">
    <name type="scientific">Weissella paramesenteroides ATCC 33313</name>
    <dbReference type="NCBI Taxonomy" id="585506"/>
    <lineage>
        <taxon>Bacteria</taxon>
        <taxon>Bacillati</taxon>
        <taxon>Bacillota</taxon>
        <taxon>Bacilli</taxon>
        <taxon>Lactobacillales</taxon>
        <taxon>Lactobacillaceae</taxon>
        <taxon>Weissella</taxon>
    </lineage>
</organism>
<gene>
    <name evidence="7" type="ORF">HMPREF0877_1745</name>
</gene>
<dbReference type="Proteomes" id="UP000004528">
    <property type="component" value="Unassembled WGS sequence"/>
</dbReference>
<evidence type="ECO:0000256" key="1">
    <source>
        <dbReference type="ARBA" id="ARBA00004167"/>
    </source>
</evidence>
<dbReference type="eggNOG" id="COG1704">
    <property type="taxonomic scope" value="Bacteria"/>
</dbReference>
<evidence type="ECO:0000256" key="4">
    <source>
        <dbReference type="ARBA" id="ARBA00022989"/>
    </source>
</evidence>
<dbReference type="EMBL" id="ACKU01000033">
    <property type="protein sequence ID" value="EER73947.1"/>
    <property type="molecule type" value="Genomic_DNA"/>
</dbReference>
<dbReference type="SUPFAM" id="SSF140478">
    <property type="entry name" value="LemA-like"/>
    <property type="match status" value="1"/>
</dbReference>
<evidence type="ECO:0000256" key="2">
    <source>
        <dbReference type="ARBA" id="ARBA00008854"/>
    </source>
</evidence>
<keyword evidence="4 6" id="KW-1133">Transmembrane helix</keyword>
<dbReference type="AlphaFoldDB" id="C5RCY3"/>
<evidence type="ECO:0000256" key="5">
    <source>
        <dbReference type="ARBA" id="ARBA00023136"/>
    </source>
</evidence>
<reference evidence="7 8" key="1">
    <citation type="submission" date="2009-04" db="EMBL/GenBank/DDBJ databases">
        <authorList>
            <person name="Qin X."/>
            <person name="Bachman B."/>
            <person name="Battles P."/>
            <person name="Bell A."/>
            <person name="Bess C."/>
            <person name="Bickham C."/>
            <person name="Chaboub L."/>
            <person name="Chen D."/>
            <person name="Coyle M."/>
            <person name="Deiros D.R."/>
            <person name="Dinh H."/>
            <person name="Forbes L."/>
            <person name="Fowler G."/>
            <person name="Francisco L."/>
            <person name="Fu Q."/>
            <person name="Gubbala S."/>
            <person name="Hale W."/>
            <person name="Han Y."/>
            <person name="Hemphill L."/>
            <person name="Highlander S.K."/>
            <person name="Hirani K."/>
            <person name="Hogues M."/>
            <person name="Jackson L."/>
            <person name="Jakkamsetti A."/>
            <person name="Javaid M."/>
            <person name="Jiang H."/>
            <person name="Korchina V."/>
            <person name="Kovar C."/>
            <person name="Lara F."/>
            <person name="Lee S."/>
            <person name="Mata R."/>
            <person name="Mathew T."/>
            <person name="Moen C."/>
            <person name="Morales K."/>
            <person name="Munidasa M."/>
            <person name="Nazareth L."/>
            <person name="Ngo R."/>
            <person name="Nguyen L."/>
            <person name="Okwuonu G."/>
            <person name="Ongeri F."/>
            <person name="Patil S."/>
            <person name="Petrosino J."/>
            <person name="Pham C."/>
            <person name="Pham P."/>
            <person name="Pu L.-L."/>
            <person name="Puazo M."/>
            <person name="Raj R."/>
            <person name="Reid J."/>
            <person name="Rouhana J."/>
            <person name="Saada N."/>
            <person name="Shang Y."/>
            <person name="Simmons D."/>
            <person name="Thornton R."/>
            <person name="Warren J."/>
            <person name="Weissenberger G."/>
            <person name="Zhang J."/>
            <person name="Zhang L."/>
            <person name="Zhou C."/>
            <person name="Zhu D."/>
            <person name="Muzny D."/>
            <person name="Worley K."/>
            <person name="Gibbs R."/>
        </authorList>
    </citation>
    <scope>NUCLEOTIDE SEQUENCE [LARGE SCALE GENOMIC DNA]</scope>
    <source>
        <strain evidence="7 8">ATCC 33313</strain>
    </source>
</reference>
<feature type="transmembrane region" description="Helical" evidence="6">
    <location>
        <begin position="6"/>
        <end position="28"/>
    </location>
</feature>
<dbReference type="Gene3D" id="1.20.1440.20">
    <property type="entry name" value="LemA-like domain"/>
    <property type="match status" value="1"/>
</dbReference>
<dbReference type="InterPro" id="IPR023353">
    <property type="entry name" value="LemA-like_dom_sf"/>
</dbReference>
<evidence type="ECO:0000256" key="6">
    <source>
        <dbReference type="SAM" id="Phobius"/>
    </source>
</evidence>
<comment type="similarity">
    <text evidence="2">Belongs to the LemA family.</text>
</comment>
<name>C5RCY3_WEIPA</name>
<sequence length="193" mass="21848">MEKMMIGWIIVGIVIVLALLWVGIYNGLVQARMRTQESWSQIDVQLKRRNDLIPNLVETVKGSAKFEQGTLEKVVGLRNALTQTPTDDHQKTMALSDQLTSSLKSVFAVAEAYPDLKASNQYNKLMEELTNTENKIAYSRQLFNTTTATYNTKLQSFPTNFVAKIHSFKPSEFLETPAKEREVVNVSFDDRGL</sequence>
<accession>C5RCY3</accession>
<keyword evidence="8" id="KW-1185">Reference proteome</keyword>